<feature type="region of interest" description="Disordered" evidence="1">
    <location>
        <begin position="44"/>
        <end position="126"/>
    </location>
</feature>
<keyword evidence="3" id="KW-1185">Reference proteome</keyword>
<protein>
    <submittedName>
        <fullName evidence="2">Uncharacterized protein</fullName>
    </submittedName>
</protein>
<organism evidence="2 3">
    <name type="scientific">Dorcoceras hygrometricum</name>
    <dbReference type="NCBI Taxonomy" id="472368"/>
    <lineage>
        <taxon>Eukaryota</taxon>
        <taxon>Viridiplantae</taxon>
        <taxon>Streptophyta</taxon>
        <taxon>Embryophyta</taxon>
        <taxon>Tracheophyta</taxon>
        <taxon>Spermatophyta</taxon>
        <taxon>Magnoliopsida</taxon>
        <taxon>eudicotyledons</taxon>
        <taxon>Gunneridae</taxon>
        <taxon>Pentapetalae</taxon>
        <taxon>asterids</taxon>
        <taxon>lamiids</taxon>
        <taxon>Lamiales</taxon>
        <taxon>Gesneriaceae</taxon>
        <taxon>Didymocarpoideae</taxon>
        <taxon>Trichosporeae</taxon>
        <taxon>Loxocarpinae</taxon>
        <taxon>Dorcoceras</taxon>
    </lineage>
</organism>
<evidence type="ECO:0000313" key="3">
    <source>
        <dbReference type="Proteomes" id="UP000250235"/>
    </source>
</evidence>
<proteinExistence type="predicted"/>
<reference evidence="2 3" key="1">
    <citation type="journal article" date="2015" name="Proc. Natl. Acad. Sci. U.S.A.">
        <title>The resurrection genome of Boea hygrometrica: A blueprint for survival of dehydration.</title>
        <authorList>
            <person name="Xiao L."/>
            <person name="Yang G."/>
            <person name="Zhang L."/>
            <person name="Yang X."/>
            <person name="Zhao S."/>
            <person name="Ji Z."/>
            <person name="Zhou Q."/>
            <person name="Hu M."/>
            <person name="Wang Y."/>
            <person name="Chen M."/>
            <person name="Xu Y."/>
            <person name="Jin H."/>
            <person name="Xiao X."/>
            <person name="Hu G."/>
            <person name="Bao F."/>
            <person name="Hu Y."/>
            <person name="Wan P."/>
            <person name="Li L."/>
            <person name="Deng X."/>
            <person name="Kuang T."/>
            <person name="Xiang C."/>
            <person name="Zhu J.K."/>
            <person name="Oliver M.J."/>
            <person name="He Y."/>
        </authorList>
    </citation>
    <scope>NUCLEOTIDE SEQUENCE [LARGE SCALE GENOMIC DNA]</scope>
    <source>
        <strain evidence="3">cv. XS01</strain>
    </source>
</reference>
<evidence type="ECO:0000313" key="2">
    <source>
        <dbReference type="EMBL" id="KZV44038.1"/>
    </source>
</evidence>
<gene>
    <name evidence="2" type="ORF">F511_16599</name>
</gene>
<sequence length="126" mass="12999">MTARCRPSAAFSSTTVRHGTAHSPDQRATICARAVGQCLGHRAASGQRSAAMRGQRAAAVDCQSGPRPESRHLRQPALEGLTNSARMETPQRGGRNKSDEGAAAAAALSGGGVRLGGEEGRPRARG</sequence>
<dbReference type="EMBL" id="KQ997544">
    <property type="protein sequence ID" value="KZV44038.1"/>
    <property type="molecule type" value="Genomic_DNA"/>
</dbReference>
<evidence type="ECO:0000256" key="1">
    <source>
        <dbReference type="SAM" id="MobiDB-lite"/>
    </source>
</evidence>
<feature type="compositionally biased region" description="Basic and acidic residues" evidence="1">
    <location>
        <begin position="116"/>
        <end position="126"/>
    </location>
</feature>
<feature type="region of interest" description="Disordered" evidence="1">
    <location>
        <begin position="1"/>
        <end position="26"/>
    </location>
</feature>
<accession>A0A2Z7CAY4</accession>
<dbReference type="AlphaFoldDB" id="A0A2Z7CAY4"/>
<name>A0A2Z7CAY4_9LAMI</name>
<dbReference type="Proteomes" id="UP000250235">
    <property type="component" value="Unassembled WGS sequence"/>
</dbReference>